<dbReference type="EMBL" id="MLBY01000004">
    <property type="protein sequence ID" value="MEE7457566.1"/>
    <property type="molecule type" value="Genomic_DNA"/>
</dbReference>
<dbReference type="Pfam" id="PF13586">
    <property type="entry name" value="DDE_Tnp_1_2"/>
    <property type="match status" value="1"/>
</dbReference>
<dbReference type="PANTHER" id="PTHR47515">
    <property type="entry name" value="LOW CALCIUM RESPONSE LOCUS PROTEIN T"/>
    <property type="match status" value="1"/>
</dbReference>
<feature type="domain" description="Integrase catalytic" evidence="1">
    <location>
        <begin position="200"/>
        <end position="295"/>
    </location>
</feature>
<proteinExistence type="predicted"/>
<dbReference type="Pfam" id="PF00665">
    <property type="entry name" value="rve"/>
    <property type="match status" value="1"/>
</dbReference>
<comment type="caution">
    <text evidence="2">The sequence shown here is derived from an EMBL/GenBank/DDBJ whole genome shotgun (WGS) entry which is preliminary data.</text>
</comment>
<dbReference type="InterPro" id="IPR002514">
    <property type="entry name" value="Transposase_8"/>
</dbReference>
<dbReference type="InterPro" id="IPR001584">
    <property type="entry name" value="Integrase_cat-core"/>
</dbReference>
<dbReference type="SUPFAM" id="SSF53098">
    <property type="entry name" value="Ribonuclease H-like"/>
    <property type="match status" value="1"/>
</dbReference>
<dbReference type="InterPro" id="IPR025668">
    <property type="entry name" value="Tnp_DDE_dom"/>
</dbReference>
<evidence type="ECO:0000313" key="2">
    <source>
        <dbReference type="EMBL" id="MEE7457566.1"/>
    </source>
</evidence>
<accession>A0ABU7TAA4</accession>
<reference evidence="2 3" key="1">
    <citation type="journal article" date="2012" name="Genet. Mol. Biol.">
        <title>Analysis of 16S rRNA and mxaF genes revealing insights into Methylobacterium niche-specific plant association.</title>
        <authorList>
            <person name="Dourado M.N."/>
            <person name="Andreote F.D."/>
            <person name="Dini-Andreote F."/>
            <person name="Conti R."/>
            <person name="Araujo J.M."/>
            <person name="Araujo W.L."/>
        </authorList>
    </citation>
    <scope>NUCLEOTIDE SEQUENCE [LARGE SCALE GENOMIC DNA]</scope>
    <source>
        <strain evidence="2 3">SR1.6/4</strain>
    </source>
</reference>
<dbReference type="Pfam" id="PF01527">
    <property type="entry name" value="HTH_Tnp_1"/>
    <property type="match status" value="1"/>
</dbReference>
<dbReference type="Proteomes" id="UP001349262">
    <property type="component" value="Unassembled WGS sequence"/>
</dbReference>
<dbReference type="PROSITE" id="PS50994">
    <property type="entry name" value="INTEGRASE"/>
    <property type="match status" value="1"/>
</dbReference>
<dbReference type="SUPFAM" id="SSF46689">
    <property type="entry name" value="Homeodomain-like"/>
    <property type="match status" value="1"/>
</dbReference>
<dbReference type="NCBIfam" id="NF033516">
    <property type="entry name" value="transpos_IS3"/>
    <property type="match status" value="1"/>
</dbReference>
<dbReference type="InterPro" id="IPR009057">
    <property type="entry name" value="Homeodomain-like_sf"/>
</dbReference>
<gene>
    <name evidence="2" type="ORF">MRSR164_12495</name>
</gene>
<dbReference type="InterPro" id="IPR048020">
    <property type="entry name" value="Transpos_IS3"/>
</dbReference>
<name>A0ABU7TAA4_9HYPH</name>
<dbReference type="Gene3D" id="3.30.420.10">
    <property type="entry name" value="Ribonuclease H-like superfamily/Ribonuclease H"/>
    <property type="match status" value="1"/>
</dbReference>
<evidence type="ECO:0000259" key="1">
    <source>
        <dbReference type="PROSITE" id="PS50994"/>
    </source>
</evidence>
<dbReference type="Pfam" id="PF13276">
    <property type="entry name" value="HTH_21"/>
    <property type="match status" value="1"/>
</dbReference>
<keyword evidence="3" id="KW-1185">Reference proteome</keyword>
<sequence length="389" mass="44524">MKKSRFTEEQIAFALKQAETGTPVAEVLRRMGISEQTFYRWKKLYGGLGTGELRRLKQLEDENRKLKQLVADLSLDKHILQDVLGKKALTPARRRELVHQVQEAHEVSERRGCAALGVGRSSIRYRSTKPDQAPLRMRICDLAKSRVRYGYFRIYILLRREGGRVNHKRVHRLYRDEGLSLRLKRPRRHVSAAHRERQPAALQPNERWSMDFVSDALFDGRRLRALTVVDAFTREALAIEVDQGIKGEQVVAVVGRLALLRGAPCAIQVDNGPEFVSKALDRWAYENGVTLDFSRVEIAFVDQGYTGEKPATAARKHGIELEVVKLPEAKRGFVLLPRRWVVERSFAWATRFRRLVKDYERYASTLADLHLVAFVCLMLKKAALLAADS</sequence>
<dbReference type="InterPro" id="IPR036397">
    <property type="entry name" value="RNaseH_sf"/>
</dbReference>
<dbReference type="InterPro" id="IPR012337">
    <property type="entry name" value="RNaseH-like_sf"/>
</dbReference>
<organism evidence="2 3">
    <name type="scientific">Methylobacterium radiotolerans</name>
    <dbReference type="NCBI Taxonomy" id="31998"/>
    <lineage>
        <taxon>Bacteria</taxon>
        <taxon>Pseudomonadati</taxon>
        <taxon>Pseudomonadota</taxon>
        <taxon>Alphaproteobacteria</taxon>
        <taxon>Hyphomicrobiales</taxon>
        <taxon>Methylobacteriaceae</taxon>
        <taxon>Methylobacterium</taxon>
    </lineage>
</organism>
<protein>
    <submittedName>
        <fullName evidence="2">IS3 family transposase</fullName>
    </submittedName>
</protein>
<dbReference type="InterPro" id="IPR025948">
    <property type="entry name" value="HTH-like_dom"/>
</dbReference>
<evidence type="ECO:0000313" key="3">
    <source>
        <dbReference type="Proteomes" id="UP001349262"/>
    </source>
</evidence>
<dbReference type="PANTHER" id="PTHR47515:SF1">
    <property type="entry name" value="BLR2054 PROTEIN"/>
    <property type="match status" value="1"/>
</dbReference>